<name>A0ABQ3IF86_9PSEU</name>
<keyword evidence="1" id="KW-0812">Transmembrane</keyword>
<protein>
    <submittedName>
        <fullName evidence="3">Membrane protein</fullName>
    </submittedName>
</protein>
<keyword evidence="1" id="KW-1133">Transmembrane helix</keyword>
<dbReference type="Pfam" id="PF07811">
    <property type="entry name" value="TadE"/>
    <property type="match status" value="1"/>
</dbReference>
<keyword evidence="4" id="KW-1185">Reference proteome</keyword>
<accession>A0ABQ3IF86</accession>
<dbReference type="EMBL" id="BNAU01000001">
    <property type="protein sequence ID" value="GHE80902.1"/>
    <property type="molecule type" value="Genomic_DNA"/>
</dbReference>
<evidence type="ECO:0000259" key="2">
    <source>
        <dbReference type="Pfam" id="PF07811"/>
    </source>
</evidence>
<gene>
    <name evidence="3" type="ORF">GCM10017786_08960</name>
</gene>
<feature type="domain" description="TadE-like" evidence="2">
    <location>
        <begin position="25"/>
        <end position="68"/>
    </location>
</feature>
<reference evidence="4" key="1">
    <citation type="journal article" date="2019" name="Int. J. Syst. Evol. Microbiol.">
        <title>The Global Catalogue of Microorganisms (GCM) 10K type strain sequencing project: providing services to taxonomists for standard genome sequencing and annotation.</title>
        <authorList>
            <consortium name="The Broad Institute Genomics Platform"/>
            <consortium name="The Broad Institute Genome Sequencing Center for Infectious Disease"/>
            <person name="Wu L."/>
            <person name="Ma J."/>
        </authorList>
    </citation>
    <scope>NUCLEOTIDE SEQUENCE [LARGE SCALE GENOMIC DNA]</scope>
    <source>
        <strain evidence="4">CGMCC 4.7677</strain>
    </source>
</reference>
<comment type="caution">
    <text evidence="3">The sequence shown here is derived from an EMBL/GenBank/DDBJ whole genome shotgun (WGS) entry which is preliminary data.</text>
</comment>
<evidence type="ECO:0000313" key="3">
    <source>
        <dbReference type="EMBL" id="GHE80902.1"/>
    </source>
</evidence>
<dbReference type="RefSeq" id="WP_191243170.1">
    <property type="nucleotide sequence ID" value="NZ_BNAU01000001.1"/>
</dbReference>
<keyword evidence="1" id="KW-0472">Membrane</keyword>
<dbReference type="Proteomes" id="UP000605897">
    <property type="component" value="Unassembled WGS sequence"/>
</dbReference>
<organism evidence="3 4">
    <name type="scientific">Amycolatopsis deserti</name>
    <dbReference type="NCBI Taxonomy" id="185696"/>
    <lineage>
        <taxon>Bacteria</taxon>
        <taxon>Bacillati</taxon>
        <taxon>Actinomycetota</taxon>
        <taxon>Actinomycetes</taxon>
        <taxon>Pseudonocardiales</taxon>
        <taxon>Pseudonocardiaceae</taxon>
        <taxon>Amycolatopsis</taxon>
    </lineage>
</organism>
<sequence>MTRTSPRCGLRGQEARIVWWRADEGSVASEITLVAPLLIMLLVFVGVVIHRGVEARIRIDDAAHQAARAASMERTATAAISAAQSTAAAALADAGVACRSLSATTSTGGLRPGGTVTVTIACDVDFGDALILGVPGGKRLTATAAEPVDVWRSTANTGTSS</sequence>
<dbReference type="InterPro" id="IPR012495">
    <property type="entry name" value="TadE-like_dom"/>
</dbReference>
<evidence type="ECO:0000313" key="4">
    <source>
        <dbReference type="Proteomes" id="UP000605897"/>
    </source>
</evidence>
<evidence type="ECO:0000256" key="1">
    <source>
        <dbReference type="SAM" id="Phobius"/>
    </source>
</evidence>
<feature type="transmembrane region" description="Helical" evidence="1">
    <location>
        <begin position="31"/>
        <end position="49"/>
    </location>
</feature>
<proteinExistence type="predicted"/>